<dbReference type="EMBL" id="JBAMMX010000021">
    <property type="protein sequence ID" value="KAK6920251.1"/>
    <property type="molecule type" value="Genomic_DNA"/>
</dbReference>
<dbReference type="Proteomes" id="UP001370490">
    <property type="component" value="Unassembled WGS sequence"/>
</dbReference>
<evidence type="ECO:0000256" key="7">
    <source>
        <dbReference type="ARBA" id="ARBA00022974"/>
    </source>
</evidence>
<keyword evidence="6" id="KW-0677">Repeat</keyword>
<dbReference type="PANTHER" id="PTHR32382">
    <property type="entry name" value="FASCICLIN-LIKE ARABINOGALACTAN PROTEIN"/>
    <property type="match status" value="1"/>
</dbReference>
<dbReference type="GO" id="GO:0005886">
    <property type="term" value="C:plasma membrane"/>
    <property type="evidence" value="ECO:0007669"/>
    <property type="project" value="UniProtKB-SubCell"/>
</dbReference>
<dbReference type="AlphaFoldDB" id="A0AAN8Z0R7"/>
<dbReference type="GO" id="GO:0098552">
    <property type="term" value="C:side of membrane"/>
    <property type="evidence" value="ECO:0007669"/>
    <property type="project" value="UniProtKB-KW"/>
</dbReference>
<dbReference type="PROSITE" id="PS50213">
    <property type="entry name" value="FAS1"/>
    <property type="match status" value="2"/>
</dbReference>
<feature type="region of interest" description="Disordered" evidence="12">
    <location>
        <begin position="335"/>
        <end position="397"/>
    </location>
</feature>
<keyword evidence="8" id="KW-0472">Membrane</keyword>
<keyword evidence="7" id="KW-0654">Proteoglycan</keyword>
<evidence type="ECO:0000259" key="14">
    <source>
        <dbReference type="PROSITE" id="PS50213"/>
    </source>
</evidence>
<keyword evidence="16" id="KW-1185">Reference proteome</keyword>
<evidence type="ECO:0000256" key="3">
    <source>
        <dbReference type="ARBA" id="ARBA00022475"/>
    </source>
</evidence>
<evidence type="ECO:0000256" key="12">
    <source>
        <dbReference type="SAM" id="MobiDB-lite"/>
    </source>
</evidence>
<keyword evidence="9" id="KW-0325">Glycoprotein</keyword>
<comment type="caution">
    <text evidence="15">The sequence shown here is derived from an EMBL/GenBank/DDBJ whole genome shotgun (WGS) entry which is preliminary data.</text>
</comment>
<evidence type="ECO:0000256" key="6">
    <source>
        <dbReference type="ARBA" id="ARBA00022737"/>
    </source>
</evidence>
<evidence type="ECO:0000256" key="8">
    <source>
        <dbReference type="ARBA" id="ARBA00023136"/>
    </source>
</evidence>
<comment type="similarity">
    <text evidence="2">Belongs to the fasciclin-like AGP family.</text>
</comment>
<dbReference type="SUPFAM" id="SSF82153">
    <property type="entry name" value="FAS1 domain"/>
    <property type="match status" value="2"/>
</dbReference>
<dbReference type="SMART" id="SM00554">
    <property type="entry name" value="FAS1"/>
    <property type="match status" value="1"/>
</dbReference>
<organism evidence="15 16">
    <name type="scientific">Dillenia turbinata</name>
    <dbReference type="NCBI Taxonomy" id="194707"/>
    <lineage>
        <taxon>Eukaryota</taxon>
        <taxon>Viridiplantae</taxon>
        <taxon>Streptophyta</taxon>
        <taxon>Embryophyta</taxon>
        <taxon>Tracheophyta</taxon>
        <taxon>Spermatophyta</taxon>
        <taxon>Magnoliopsida</taxon>
        <taxon>eudicotyledons</taxon>
        <taxon>Gunneridae</taxon>
        <taxon>Pentapetalae</taxon>
        <taxon>Dilleniales</taxon>
        <taxon>Dilleniaceae</taxon>
        <taxon>Dillenia</taxon>
    </lineage>
</organism>
<protein>
    <submittedName>
        <fullName evidence="15">FAS1 domain</fullName>
    </submittedName>
</protein>
<evidence type="ECO:0000256" key="13">
    <source>
        <dbReference type="SAM" id="SignalP"/>
    </source>
</evidence>
<evidence type="ECO:0000256" key="9">
    <source>
        <dbReference type="ARBA" id="ARBA00023180"/>
    </source>
</evidence>
<feature type="compositionally biased region" description="Low complexity" evidence="12">
    <location>
        <begin position="375"/>
        <end position="386"/>
    </location>
</feature>
<evidence type="ECO:0000313" key="16">
    <source>
        <dbReference type="Proteomes" id="UP001370490"/>
    </source>
</evidence>
<evidence type="ECO:0000256" key="5">
    <source>
        <dbReference type="ARBA" id="ARBA00022729"/>
    </source>
</evidence>
<accession>A0AAN8Z0R7</accession>
<feature type="compositionally biased region" description="Pro residues" evidence="12">
    <location>
        <begin position="365"/>
        <end position="374"/>
    </location>
</feature>
<dbReference type="InterPro" id="IPR036378">
    <property type="entry name" value="FAS1_dom_sf"/>
</dbReference>
<dbReference type="PANTHER" id="PTHR32382:SF5">
    <property type="entry name" value="FASCICLIN-LIKE ARABINOGALACTAN PROTEIN 8"/>
    <property type="match status" value="1"/>
</dbReference>
<evidence type="ECO:0000256" key="10">
    <source>
        <dbReference type="ARBA" id="ARBA00023288"/>
    </source>
</evidence>
<dbReference type="Gene3D" id="2.30.180.10">
    <property type="entry name" value="FAS1 domain"/>
    <property type="match status" value="2"/>
</dbReference>
<keyword evidence="10" id="KW-0449">Lipoprotein</keyword>
<evidence type="ECO:0000256" key="11">
    <source>
        <dbReference type="ARBA" id="ARBA00024686"/>
    </source>
</evidence>
<evidence type="ECO:0000313" key="15">
    <source>
        <dbReference type="EMBL" id="KAK6920251.1"/>
    </source>
</evidence>
<dbReference type="InterPro" id="IPR033254">
    <property type="entry name" value="Plant_FLA"/>
</dbReference>
<evidence type="ECO:0000256" key="4">
    <source>
        <dbReference type="ARBA" id="ARBA00022622"/>
    </source>
</evidence>
<name>A0AAN8Z0R7_9MAGN</name>
<dbReference type="FunFam" id="2.30.180.10:FF:000010">
    <property type="entry name" value="Fasciclin-like arabinogalactan protein 2"/>
    <property type="match status" value="1"/>
</dbReference>
<comment type="subcellular location">
    <subcellularLocation>
        <location evidence="1">Cell membrane</location>
        <topology evidence="1">Lipid-anchor</topology>
        <topology evidence="1">GPI-anchor</topology>
    </subcellularLocation>
</comment>
<proteinExistence type="inferred from homology"/>
<evidence type="ECO:0000256" key="1">
    <source>
        <dbReference type="ARBA" id="ARBA00004609"/>
    </source>
</evidence>
<keyword evidence="3" id="KW-1003">Cell membrane</keyword>
<feature type="compositionally biased region" description="Pro residues" evidence="12">
    <location>
        <begin position="335"/>
        <end position="356"/>
    </location>
</feature>
<feature type="signal peptide" evidence="13">
    <location>
        <begin position="1"/>
        <end position="22"/>
    </location>
</feature>
<keyword evidence="4" id="KW-0336">GPI-anchor</keyword>
<feature type="domain" description="FAS1" evidence="14">
    <location>
        <begin position="183"/>
        <end position="323"/>
    </location>
</feature>
<gene>
    <name evidence="15" type="ORF">RJ641_016155</name>
</gene>
<reference evidence="15 16" key="1">
    <citation type="submission" date="2023-12" db="EMBL/GenBank/DDBJ databases">
        <title>A high-quality genome assembly for Dillenia turbinata (Dilleniales).</title>
        <authorList>
            <person name="Chanderbali A."/>
        </authorList>
    </citation>
    <scope>NUCLEOTIDE SEQUENCE [LARGE SCALE GENOMIC DNA]</scope>
    <source>
        <strain evidence="15">LSX21</strain>
        <tissue evidence="15">Leaf</tissue>
    </source>
</reference>
<feature type="domain" description="FAS1" evidence="14">
    <location>
        <begin position="22"/>
        <end position="148"/>
    </location>
</feature>
<comment type="function">
    <text evidence="11">May be a cell surface adhesion protein.</text>
</comment>
<feature type="chain" id="PRO_5043031722" evidence="13">
    <location>
        <begin position="23"/>
        <end position="423"/>
    </location>
</feature>
<dbReference type="FunFam" id="2.30.180.10:FF:000008">
    <property type="entry name" value="Fasciclin-like arabinogalactan protein 10"/>
    <property type="match status" value="1"/>
</dbReference>
<evidence type="ECO:0000256" key="2">
    <source>
        <dbReference type="ARBA" id="ARBA00007843"/>
    </source>
</evidence>
<sequence length="423" mass="43898">MATSILSLPLLIFSLLAISTTAHNITAILDGFPEFTVFNGYLTQTKLADEINTRETITVLALDNAAMTALAANHPLSVIKNALRLHVLLDYFDPQKLHKISDGTTLSTTLYQTTGNAPGQLGFVNITDVRGGKVCFGSAVTGYKQDVTYQKSVKEIPYNISVLQISSPIIAPGVLTAPAPSASDVNITGLLNKAGCKTFASLLESSGVLKTYESAVKNGLTVFAPNDEAFKAKAVPDLSKLSNADLVSLLLYHAMVGYSPFATLKTTGSEINTLATNGAEKYGLAVTTSGDEVTLKTGVDSSRVASTVMDETPLVIFTVDNVLLPVELFGASPTPAPAPEPVSSPTPSPARAPTPAPEASAPSPNESPPAPPTATPAGSPADAPSAESERSTADNSGVSIYSPTLVKALLTACVSVIFSALSF</sequence>
<dbReference type="InterPro" id="IPR000782">
    <property type="entry name" value="FAS1_domain"/>
</dbReference>
<keyword evidence="5 13" id="KW-0732">Signal</keyword>
<dbReference type="Pfam" id="PF02469">
    <property type="entry name" value="Fasciclin"/>
    <property type="match status" value="2"/>
</dbReference>